<feature type="compositionally biased region" description="Low complexity" evidence="1">
    <location>
        <begin position="200"/>
        <end position="218"/>
    </location>
</feature>
<evidence type="ECO:0000313" key="3">
    <source>
        <dbReference type="EMBL" id="RZS67689.1"/>
    </source>
</evidence>
<accession>A0A4Q7MM38</accession>
<dbReference type="AlphaFoldDB" id="A0A4Q7MM38"/>
<feature type="transmembrane region" description="Helical" evidence="2">
    <location>
        <begin position="36"/>
        <end position="58"/>
    </location>
</feature>
<dbReference type="Proteomes" id="UP000293289">
    <property type="component" value="Unassembled WGS sequence"/>
</dbReference>
<dbReference type="RefSeq" id="WP_130351106.1">
    <property type="nucleotide sequence ID" value="NZ_SGWY01000001.1"/>
</dbReference>
<evidence type="ECO:0000256" key="1">
    <source>
        <dbReference type="SAM" id="MobiDB-lite"/>
    </source>
</evidence>
<reference evidence="3 4" key="1">
    <citation type="submission" date="2019-02" db="EMBL/GenBank/DDBJ databases">
        <title>Genomic Encyclopedia of Type Strains, Phase IV (KMG-IV): sequencing the most valuable type-strain genomes for metagenomic binning, comparative biology and taxonomic classification.</title>
        <authorList>
            <person name="Goeker M."/>
        </authorList>
    </citation>
    <scope>NUCLEOTIDE SEQUENCE [LARGE SCALE GENOMIC DNA]</scope>
    <source>
        <strain evidence="3 4">DSM 43045</strain>
    </source>
</reference>
<keyword evidence="2" id="KW-1133">Transmembrane helix</keyword>
<evidence type="ECO:0000313" key="4">
    <source>
        <dbReference type="Proteomes" id="UP000293289"/>
    </source>
</evidence>
<comment type="caution">
    <text evidence="3">The sequence shown here is derived from an EMBL/GenBank/DDBJ whole genome shotgun (WGS) entry which is preliminary data.</text>
</comment>
<name>A0A4Q7MM38_9MICO</name>
<keyword evidence="2" id="KW-0472">Membrane</keyword>
<gene>
    <name evidence="3" type="ORF">EV187_0110</name>
</gene>
<feature type="transmembrane region" description="Helical" evidence="2">
    <location>
        <begin position="12"/>
        <end position="30"/>
    </location>
</feature>
<feature type="region of interest" description="Disordered" evidence="1">
    <location>
        <begin position="197"/>
        <end position="218"/>
    </location>
</feature>
<sequence length="218" mass="23671">MPAPRSKPLHAWEPLPFLVLVGLLLLTGVIRPDGPLVVFWLLVVAVLAALAWLVVSLVQASRRTNPDQWGDLSTLEGLELIDAPRRERVVRTVVPVEDANRHQPAIELARLHGGAEQHAVLVPRANRWLSRRYRIGVQLVGGDRPRHAGFLGSAAQERWVDLLDGLRQRGGYVRVPAIIVGAARPFRVELDLSGLEGLHGPDTPEAPGAPGAPIAPGE</sequence>
<organism evidence="3 4">
    <name type="scientific">Agromyces ramosus</name>
    <dbReference type="NCBI Taxonomy" id="33879"/>
    <lineage>
        <taxon>Bacteria</taxon>
        <taxon>Bacillati</taxon>
        <taxon>Actinomycetota</taxon>
        <taxon>Actinomycetes</taxon>
        <taxon>Micrococcales</taxon>
        <taxon>Microbacteriaceae</taxon>
        <taxon>Agromyces</taxon>
    </lineage>
</organism>
<dbReference type="EMBL" id="SGWY01000001">
    <property type="protein sequence ID" value="RZS67689.1"/>
    <property type="molecule type" value="Genomic_DNA"/>
</dbReference>
<keyword evidence="2" id="KW-0812">Transmembrane</keyword>
<dbReference type="OrthoDB" id="4981041at2"/>
<protein>
    <submittedName>
        <fullName evidence="3">Uncharacterized protein</fullName>
    </submittedName>
</protein>
<keyword evidence="4" id="KW-1185">Reference proteome</keyword>
<proteinExistence type="predicted"/>
<evidence type="ECO:0000256" key="2">
    <source>
        <dbReference type="SAM" id="Phobius"/>
    </source>
</evidence>